<dbReference type="KEGG" id="pvt:110080393"/>
<keyword evidence="1" id="KW-0732">Signal</keyword>
<evidence type="ECO:0000256" key="1">
    <source>
        <dbReference type="SAM" id="SignalP"/>
    </source>
</evidence>
<dbReference type="Pfam" id="PF15137">
    <property type="entry name" value="ECPIP"/>
    <property type="match status" value="1"/>
</dbReference>
<feature type="chain" id="PRO_5045019176" evidence="1">
    <location>
        <begin position="29"/>
        <end position="222"/>
    </location>
</feature>
<evidence type="ECO:0000313" key="2">
    <source>
        <dbReference type="Proteomes" id="UP001652642"/>
    </source>
</evidence>
<dbReference type="AlphaFoldDB" id="A0A6J0U0T8"/>
<dbReference type="PANTHER" id="PTHR35658:SF1">
    <property type="entry name" value="CHROMOSOME 21 OPEN READING FRAME 62"/>
    <property type="match status" value="1"/>
</dbReference>
<dbReference type="InterPro" id="IPR029250">
    <property type="entry name" value="ECPIP"/>
</dbReference>
<dbReference type="RefSeq" id="XP_072850188.1">
    <property type="nucleotide sequence ID" value="XM_072994087.1"/>
</dbReference>
<feature type="signal peptide" evidence="1">
    <location>
        <begin position="1"/>
        <end position="28"/>
    </location>
</feature>
<dbReference type="RefSeq" id="XP_020651924.2">
    <property type="nucleotide sequence ID" value="XM_020796265.2"/>
</dbReference>
<evidence type="ECO:0000313" key="4">
    <source>
        <dbReference type="RefSeq" id="XP_072850188.1"/>
    </source>
</evidence>
<accession>A0A6J0U0T8</accession>
<dbReference type="GeneID" id="110080393"/>
<dbReference type="Proteomes" id="UP001652642">
    <property type="component" value="Chromosome 3"/>
</dbReference>
<keyword evidence="2" id="KW-1185">Reference proteome</keyword>
<gene>
    <name evidence="3 4 5" type="primary">EPCIP</name>
</gene>
<name>A0A6J0U0T8_9SAUR</name>
<dbReference type="CTD" id="56245"/>
<dbReference type="PANTHER" id="PTHR35658">
    <property type="entry name" value="RCG58666, ISOFORM CRA_A"/>
    <property type="match status" value="1"/>
</dbReference>
<sequence length="222" mass="25418">MTMAVSIYRHRLFLIGYLSFCVDSFARGQKNNTLIFTRENMIRNCTCPDGINDNDCDYSLANLICNCRTVLPYMIDKTYYSNLTVWFTEPSMLGMLLNFTTVYDLKLSLCGIIPLSTKHLVVWGLRRLQIRTEINGQLQKQSLTIYSSCDGGTQSQLKFSCRDTEMSTHIAVIDTSLFNGYAPLKSYSIEILSNIAVHFPHLPYLDTFFTKHNSSCLITFIY</sequence>
<evidence type="ECO:0000313" key="5">
    <source>
        <dbReference type="RefSeq" id="XP_072850189.1"/>
    </source>
</evidence>
<proteinExistence type="predicted"/>
<organism evidence="2 3">
    <name type="scientific">Pogona vitticeps</name>
    <name type="common">central bearded dragon</name>
    <dbReference type="NCBI Taxonomy" id="103695"/>
    <lineage>
        <taxon>Eukaryota</taxon>
        <taxon>Metazoa</taxon>
        <taxon>Chordata</taxon>
        <taxon>Craniata</taxon>
        <taxon>Vertebrata</taxon>
        <taxon>Euteleostomi</taxon>
        <taxon>Lepidosauria</taxon>
        <taxon>Squamata</taxon>
        <taxon>Bifurcata</taxon>
        <taxon>Unidentata</taxon>
        <taxon>Episquamata</taxon>
        <taxon>Toxicofera</taxon>
        <taxon>Iguania</taxon>
        <taxon>Acrodonta</taxon>
        <taxon>Agamidae</taxon>
        <taxon>Amphibolurinae</taxon>
        <taxon>Pogona</taxon>
    </lineage>
</organism>
<reference evidence="3 4" key="1">
    <citation type="submission" date="2025-05" db="UniProtKB">
        <authorList>
            <consortium name="RefSeq"/>
        </authorList>
    </citation>
    <scope>IDENTIFICATION</scope>
</reference>
<protein>
    <submittedName>
        <fullName evidence="3 4">Exosomal polycystin-1-interacting protein</fullName>
    </submittedName>
</protein>
<dbReference type="RefSeq" id="XP_072850189.1">
    <property type="nucleotide sequence ID" value="XM_072994088.1"/>
</dbReference>
<evidence type="ECO:0000313" key="3">
    <source>
        <dbReference type="RefSeq" id="XP_020651924.2"/>
    </source>
</evidence>
<dbReference type="InParanoid" id="A0A6J0U0T8"/>
<dbReference type="OrthoDB" id="8434774at2759"/>